<accession>A0AAV5KRD2</accession>
<dbReference type="Gene3D" id="3.60.10.10">
    <property type="entry name" value="Endonuclease/exonuclease/phosphatase"/>
    <property type="match status" value="1"/>
</dbReference>
<sequence length="358" mass="42093">MEEKAGRSGLTVEMREFDNFICESELFDIPHVGRKYTWYQANGKSMSRLDRFLLFEGWLSKWDEARQWGLCRTVSDHCPILLRHNKVDWGPKPFRFFDSWLELEGCRELIKDVWNKANIQGWVGFRLKERLKLTKEALRKWNQNLVSDIDNKINKAVAEIAQVDLKGEREQLMEEEIKARMEAFLDLWKNLKHKESMLQQKSRKTWLLNGDANTKFFHNCVKGRWKRNEMNSIYVQGTQIVEVSKMKEEISSYFESMFKEEQGERPKLDGICFKQITGEDNSSLIKPFNVEEIKVAVEDCDSSKAPGPDGFNFRFVKSEWEVIKEDVIGFLQDFHKNSKMVRGLNTSFIVLIPKVDNP</sequence>
<proteinExistence type="predicted"/>
<dbReference type="InterPro" id="IPR036691">
    <property type="entry name" value="Endo/exonu/phosph_ase_sf"/>
</dbReference>
<evidence type="ECO:0000313" key="1">
    <source>
        <dbReference type="EMBL" id="GKV27152.1"/>
    </source>
</evidence>
<dbReference type="EMBL" id="BPVZ01000074">
    <property type="protein sequence ID" value="GKV27152.1"/>
    <property type="molecule type" value="Genomic_DNA"/>
</dbReference>
<dbReference type="PANTHER" id="PTHR33710:SF64">
    <property type="entry name" value="ENDONUCLEASE_EXONUCLEASE_PHOSPHATASE DOMAIN-CONTAINING PROTEIN"/>
    <property type="match status" value="1"/>
</dbReference>
<name>A0AAV5KRD2_9ROSI</name>
<reference evidence="1 2" key="1">
    <citation type="journal article" date="2021" name="Commun. Biol.">
        <title>The genome of Shorea leprosula (Dipterocarpaceae) highlights the ecological relevance of drought in aseasonal tropical rainforests.</title>
        <authorList>
            <person name="Ng K.K.S."/>
            <person name="Kobayashi M.J."/>
            <person name="Fawcett J.A."/>
            <person name="Hatakeyama M."/>
            <person name="Paape T."/>
            <person name="Ng C.H."/>
            <person name="Ang C.C."/>
            <person name="Tnah L.H."/>
            <person name="Lee C.T."/>
            <person name="Nishiyama T."/>
            <person name="Sese J."/>
            <person name="O'Brien M.J."/>
            <person name="Copetti D."/>
            <person name="Mohd Noor M.I."/>
            <person name="Ong R.C."/>
            <person name="Putra M."/>
            <person name="Sireger I.Z."/>
            <person name="Indrioko S."/>
            <person name="Kosugi Y."/>
            <person name="Izuno A."/>
            <person name="Isagi Y."/>
            <person name="Lee S.L."/>
            <person name="Shimizu K.K."/>
        </authorList>
    </citation>
    <scope>NUCLEOTIDE SEQUENCE [LARGE SCALE GENOMIC DNA]</scope>
    <source>
        <strain evidence="1">214</strain>
    </source>
</reference>
<dbReference type="SUPFAM" id="SSF56219">
    <property type="entry name" value="DNase I-like"/>
    <property type="match status" value="1"/>
</dbReference>
<keyword evidence="2" id="KW-1185">Reference proteome</keyword>
<dbReference type="AlphaFoldDB" id="A0AAV5KRD2"/>
<organism evidence="1 2">
    <name type="scientific">Rubroshorea leprosula</name>
    <dbReference type="NCBI Taxonomy" id="152421"/>
    <lineage>
        <taxon>Eukaryota</taxon>
        <taxon>Viridiplantae</taxon>
        <taxon>Streptophyta</taxon>
        <taxon>Embryophyta</taxon>
        <taxon>Tracheophyta</taxon>
        <taxon>Spermatophyta</taxon>
        <taxon>Magnoliopsida</taxon>
        <taxon>eudicotyledons</taxon>
        <taxon>Gunneridae</taxon>
        <taxon>Pentapetalae</taxon>
        <taxon>rosids</taxon>
        <taxon>malvids</taxon>
        <taxon>Malvales</taxon>
        <taxon>Dipterocarpaceae</taxon>
        <taxon>Rubroshorea</taxon>
    </lineage>
</organism>
<protein>
    <recommendedName>
        <fullName evidence="3">Reverse transcriptase</fullName>
    </recommendedName>
</protein>
<evidence type="ECO:0000313" key="2">
    <source>
        <dbReference type="Proteomes" id="UP001054252"/>
    </source>
</evidence>
<gene>
    <name evidence="1" type="ORF">SLEP1_g36355</name>
</gene>
<dbReference type="PANTHER" id="PTHR33710">
    <property type="entry name" value="BNAC02G09200D PROTEIN"/>
    <property type="match status" value="1"/>
</dbReference>
<evidence type="ECO:0008006" key="3">
    <source>
        <dbReference type="Google" id="ProtNLM"/>
    </source>
</evidence>
<comment type="caution">
    <text evidence="1">The sequence shown here is derived from an EMBL/GenBank/DDBJ whole genome shotgun (WGS) entry which is preliminary data.</text>
</comment>
<dbReference type="Proteomes" id="UP001054252">
    <property type="component" value="Unassembled WGS sequence"/>
</dbReference>